<protein>
    <submittedName>
        <fullName evidence="2">Cyclin H</fullName>
    </submittedName>
</protein>
<evidence type="ECO:0000256" key="1">
    <source>
        <dbReference type="SAM" id="MobiDB-lite"/>
    </source>
</evidence>
<dbReference type="SUPFAM" id="SSF47954">
    <property type="entry name" value="Cyclin-like"/>
    <property type="match status" value="2"/>
</dbReference>
<reference evidence="2" key="1">
    <citation type="submission" date="2014-05" db="EMBL/GenBank/DDBJ databases">
        <title>The transcriptome of the halophilic microalga Tetraselmis sp. GSL018 isolated from the Great Salt Lake, Utah.</title>
        <authorList>
            <person name="Jinkerson R.E."/>
            <person name="D'Adamo S."/>
            <person name="Posewitz M.C."/>
        </authorList>
    </citation>
    <scope>NUCLEOTIDE SEQUENCE</scope>
    <source>
        <strain evidence="2">GSL018</strain>
    </source>
</reference>
<name>A0A061S4R3_9CHLO</name>
<proteinExistence type="predicted"/>
<accession>A0A061S4R3</accession>
<feature type="non-terminal residue" evidence="2">
    <location>
        <position position="233"/>
    </location>
</feature>
<evidence type="ECO:0000313" key="2">
    <source>
        <dbReference type="EMBL" id="JAC77999.1"/>
    </source>
</evidence>
<dbReference type="EMBL" id="GBEZ01007464">
    <property type="protein sequence ID" value="JAC77999.1"/>
    <property type="molecule type" value="Transcribed_RNA"/>
</dbReference>
<dbReference type="AlphaFoldDB" id="A0A061S4R3"/>
<feature type="region of interest" description="Disordered" evidence="1">
    <location>
        <begin position="205"/>
        <end position="233"/>
    </location>
</feature>
<organism evidence="2">
    <name type="scientific">Tetraselmis sp. GSL018</name>
    <dbReference type="NCBI Taxonomy" id="582737"/>
    <lineage>
        <taxon>Eukaryota</taxon>
        <taxon>Viridiplantae</taxon>
        <taxon>Chlorophyta</taxon>
        <taxon>core chlorophytes</taxon>
        <taxon>Chlorodendrophyceae</taxon>
        <taxon>Chlorodendrales</taxon>
        <taxon>Chlorodendraceae</taxon>
        <taxon>Tetraselmis</taxon>
    </lineage>
</organism>
<sequence>MKRFGIKGTMFEYDVIKLMLTAIYVSCKVEESYLGVERLVSLLDLPPGYSRSVLDFEVQLLQAIRFEMVIHSHLRILTGLIPRLLKWLAEGGGAKSLKKMEASLPKGGSKRIGEGAWQFGEDLLISDAPLLYSPGVLAFCAALVGLEGIFGADAAERLGTAFLREKGANAGFDLSAANEHSPARCLEDLRRLVDATPKFTDARMKELQERSQSSRSPYLNPKSSLSKAARERR</sequence>
<gene>
    <name evidence="2" type="primary">CCNH</name>
    <name evidence="2" type="ORF">TSPGSL018_16282</name>
</gene>
<dbReference type="InterPro" id="IPR036915">
    <property type="entry name" value="Cyclin-like_sf"/>
</dbReference>
<dbReference type="Gene3D" id="1.10.472.10">
    <property type="entry name" value="Cyclin-like"/>
    <property type="match status" value="1"/>
</dbReference>
<feature type="compositionally biased region" description="Polar residues" evidence="1">
    <location>
        <begin position="210"/>
        <end position="226"/>
    </location>
</feature>